<feature type="compositionally biased region" description="Basic residues" evidence="1">
    <location>
        <begin position="100"/>
        <end position="110"/>
    </location>
</feature>
<evidence type="ECO:0000313" key="3">
    <source>
        <dbReference type="Proteomes" id="UP000219994"/>
    </source>
</evidence>
<dbReference type="EMBL" id="NAEP01000023">
    <property type="protein sequence ID" value="PDQ36088.1"/>
    <property type="molecule type" value="Genomic_DNA"/>
</dbReference>
<organism evidence="2 3">
    <name type="scientific">Candidatus Lumbricidiphila eiseniae</name>
    <dbReference type="NCBI Taxonomy" id="1969409"/>
    <lineage>
        <taxon>Bacteria</taxon>
        <taxon>Bacillati</taxon>
        <taxon>Actinomycetota</taxon>
        <taxon>Actinomycetes</taxon>
        <taxon>Micrococcales</taxon>
        <taxon>Microbacteriaceae</taxon>
        <taxon>Candidatus Lumbricidiphila</taxon>
    </lineage>
</organism>
<feature type="compositionally biased region" description="Polar residues" evidence="1">
    <location>
        <begin position="112"/>
        <end position="126"/>
    </location>
</feature>
<accession>A0A2A6FTW1</accession>
<feature type="region of interest" description="Disordered" evidence="1">
    <location>
        <begin position="87"/>
        <end position="168"/>
    </location>
</feature>
<dbReference type="AlphaFoldDB" id="A0A2A6FTW1"/>
<evidence type="ECO:0000313" key="2">
    <source>
        <dbReference type="EMBL" id="PDQ36088.1"/>
    </source>
</evidence>
<evidence type="ECO:0000256" key="1">
    <source>
        <dbReference type="SAM" id="MobiDB-lite"/>
    </source>
</evidence>
<comment type="caution">
    <text evidence="2">The sequence shown here is derived from an EMBL/GenBank/DDBJ whole genome shotgun (WGS) entry which is preliminary data.</text>
</comment>
<protein>
    <submittedName>
        <fullName evidence="2">Uncharacterized protein</fullName>
    </submittedName>
</protein>
<proteinExistence type="predicted"/>
<feature type="compositionally biased region" description="Basic and acidic residues" evidence="1">
    <location>
        <begin position="132"/>
        <end position="147"/>
    </location>
</feature>
<sequence length="168" mass="19106">MCEAHTEAIAALCDQAQQAGAEVARLREVTTNAHQELQRAGMFGRRCAAHGYQATLRKWEQARGRTEQDWDSAPWGAHDVTQWVERVSKQRTGQAPLKKHETRARLRPRQRLNCTPPENGNPSKHQATADCVSREKITQERADKLRQEQPYCSPIHQPSQHRGPSISR</sequence>
<feature type="compositionally biased region" description="Polar residues" evidence="1">
    <location>
        <begin position="156"/>
        <end position="168"/>
    </location>
</feature>
<reference evidence="3" key="1">
    <citation type="submission" date="2017-03" db="EMBL/GenBank/DDBJ databases">
        <authorList>
            <person name="Lund M.B."/>
        </authorList>
    </citation>
    <scope>NUCLEOTIDE SEQUENCE [LARGE SCALE GENOMIC DNA]</scope>
</reference>
<dbReference type="Proteomes" id="UP000219994">
    <property type="component" value="Unassembled WGS sequence"/>
</dbReference>
<gene>
    <name evidence="2" type="ORF">B5766_02835</name>
</gene>
<name>A0A2A6FTW1_9MICO</name>